<keyword evidence="2" id="KW-1185">Reference proteome</keyword>
<evidence type="ECO:0000313" key="1">
    <source>
        <dbReference type="EMBL" id="SDE80253.1"/>
    </source>
</evidence>
<organism evidence="1 2">
    <name type="scientific">Riemerella columbipharyngis</name>
    <dbReference type="NCBI Taxonomy" id="1071918"/>
    <lineage>
        <taxon>Bacteria</taxon>
        <taxon>Pseudomonadati</taxon>
        <taxon>Bacteroidota</taxon>
        <taxon>Flavobacteriia</taxon>
        <taxon>Flavobacteriales</taxon>
        <taxon>Weeksellaceae</taxon>
        <taxon>Riemerella</taxon>
    </lineage>
</organism>
<dbReference type="STRING" id="1071918.SAMN05421544_1304"/>
<dbReference type="RefSeq" id="WP_092738091.1">
    <property type="nucleotide sequence ID" value="NZ_FNAS01000030.1"/>
</dbReference>
<accession>A0A1G7FWH1</accession>
<dbReference type="PRINTS" id="PR00507">
    <property type="entry name" value="N12N6MTFRASE"/>
</dbReference>
<dbReference type="Proteomes" id="UP000198517">
    <property type="component" value="Unassembled WGS sequence"/>
</dbReference>
<dbReference type="OrthoDB" id="9814572at2"/>
<dbReference type="SUPFAM" id="SSF53335">
    <property type="entry name" value="S-adenosyl-L-methionine-dependent methyltransferases"/>
    <property type="match status" value="1"/>
</dbReference>
<reference evidence="1 2" key="1">
    <citation type="submission" date="2016-10" db="EMBL/GenBank/DDBJ databases">
        <authorList>
            <person name="de Groot N.N."/>
        </authorList>
    </citation>
    <scope>NUCLEOTIDE SEQUENCE [LARGE SCALE GENOMIC DNA]</scope>
    <source>
        <strain evidence="1 2">DSM 24015</strain>
    </source>
</reference>
<dbReference type="EMBL" id="FNAS01000030">
    <property type="protein sequence ID" value="SDE80253.1"/>
    <property type="molecule type" value="Genomic_DNA"/>
</dbReference>
<proteinExistence type="predicted"/>
<name>A0A1G7FWH1_9FLAO</name>
<dbReference type="InterPro" id="IPR029063">
    <property type="entry name" value="SAM-dependent_MTases_sf"/>
</dbReference>
<sequence>MQLTAERRKQTGAFYTPPYYADLAVRYMSDVLNEPEKCAWYDPCAGEGALLEAVKRRFPNAFVFGTTLEAEDVEICQSKGIPCRQMDFLNTPMEELYPPELYGFADNLLIITNPPYENLSAVESCQTLAYQEVLDKYDHKTKNKTILFYYRMLEFDPVLLGCFHKIALIQGAESAIFRENVDWEYSFMPQGFVCPSNNWEGLSKGWGIAFTMRGLTYGATEYYKKEEDGGELRWGHEQMFYIQDKQGYKEEQWKFNIYNFN</sequence>
<evidence type="ECO:0000313" key="2">
    <source>
        <dbReference type="Proteomes" id="UP000198517"/>
    </source>
</evidence>
<dbReference type="AlphaFoldDB" id="A0A1G7FWH1"/>
<dbReference type="Gene3D" id="3.40.50.150">
    <property type="entry name" value="Vaccinia Virus protein VP39"/>
    <property type="match status" value="1"/>
</dbReference>
<gene>
    <name evidence="1" type="ORF">SAMN05421544_1304</name>
</gene>
<protein>
    <submittedName>
        <fullName evidence="1">Uncharacterized protein</fullName>
    </submittedName>
</protein>